<dbReference type="AlphaFoldDB" id="A0A1V1P483"/>
<dbReference type="Pfam" id="PF18998">
    <property type="entry name" value="Flg_new_2"/>
    <property type="match status" value="1"/>
</dbReference>
<organism evidence="2 3">
    <name type="scientific">Candidatus Magnetoglobus multicellularis str. Araruama</name>
    <dbReference type="NCBI Taxonomy" id="890399"/>
    <lineage>
        <taxon>Bacteria</taxon>
        <taxon>Pseudomonadati</taxon>
        <taxon>Thermodesulfobacteriota</taxon>
        <taxon>Desulfobacteria</taxon>
        <taxon>Desulfobacterales</taxon>
        <taxon>Desulfobacteraceae</taxon>
        <taxon>Candidatus Magnetoglobus</taxon>
    </lineage>
</organism>
<dbReference type="InterPro" id="IPR044060">
    <property type="entry name" value="Bacterial_rp_domain"/>
</dbReference>
<sequence length="1186" mass="131512">MMIFLSLPVISLASKTNLIPNIPDQELLEDTSLSIPFRLSENNIALEIMSNNQEIIPNDSFHIKLAQTGMDYTLTLLPERNAFGMADISIIAQEISETHHFSVQVHPVNDPPDFSYDQSDIVLNEDSGLYEVENWASFDPGPENESDQSISIIVDTDQKELFFIEPKLNPFGKLRFETAPDAFGEAIISIKIRDTGGTDNNGKNQVETQIHVTIKPINDPPTFQKGENIVVNEDSGIFRAEWATNISCGPNETDQLFTFNIDPVNSDLFEMPPIFLPNSGYITFSPKADIFGETLVFVRMHDSQGLSQNESFTITVAPVNDPPSFLKGEDLSVLSSDGPREYINWVTDIDPGNNESDQRMQFECAVDNPSLFTQLPYVDASGTLIFTPHPAANGETSINIKAVDSGGTINGGMDTSETQTFTISVTYFPEIAFTIGPDITVTEDADIHTLTNWITGINPQANEYIADIRFIVNPLESDLFSIGPEIDANGTLQFKPASNAFGTVSVETMLIVEMADALMLTSPMQSFAITITSVNDAPSITVDTIPPILEDAGNQSMTLITSCTPGPPNEAEQSCHYLVETDNNDLFASLPQIQTDGVLTFLPADNAYGNANLSITAYDDEGASSPVFSRQIVISPVNDCPDFTPGDDQEIYNVSGIQTVYNWATDITSGPLESLEEVLFNVSCDNPGLFSEKPQIDNQGTLQYTPAPGQYGSSVVHVYVQDNGGIDNGGCDKSSTHDFEIRIIPIKSLTVLIEGYGHVMVNDFYEVIDEWTHEFAMSDEVALVPHSLTGWSFSHWTGDITSEQSEIDIVMDASKSVTAHFIPISASVALQIQGDGWVQVNDDLYELPLEKYIQTGDWVSITALPQNRFLTWHGDYQGYTNPIDIQMNHKFDLSAQFIDTKEWLLNIWLESDTHNETPETTIGVANEADQAYYLVSGQYPSAIYVLDPDTFDRFSKDVQAMDGSIQKYQWIIAVNPKGNMGDPMREETVTVRWQPFQLSTTGVYTIQRGFDSDGEILVSDMRDDCSFSVTGVSSDQYFTLTWIPFNAFHTFEMVKGWNLISLPLIPENDTLNSLFPDAVVAYGYHAGEYYNAMVLDPGKGYWINFPGPATYTVYGDVFSFEEINLDTGWHLIGSIQDESIPVPEKEVIEVMYQYRDGAYIRSNTIEPGMGYWIRLTEPSSLDILPE</sequence>
<evidence type="ECO:0000259" key="1">
    <source>
        <dbReference type="Pfam" id="PF18998"/>
    </source>
</evidence>
<dbReference type="Proteomes" id="UP000189670">
    <property type="component" value="Unassembled WGS sequence"/>
</dbReference>
<evidence type="ECO:0000313" key="2">
    <source>
        <dbReference type="EMBL" id="ETR69621.1"/>
    </source>
</evidence>
<protein>
    <recommendedName>
        <fullName evidence="1">Bacterial repeat domain-containing protein</fullName>
    </recommendedName>
</protein>
<evidence type="ECO:0000313" key="3">
    <source>
        <dbReference type="Proteomes" id="UP000189670"/>
    </source>
</evidence>
<accession>A0A1V1P483</accession>
<gene>
    <name evidence="2" type="ORF">OMM_03817</name>
</gene>
<comment type="caution">
    <text evidence="2">The sequence shown here is derived from an EMBL/GenBank/DDBJ whole genome shotgun (WGS) entry which is preliminary data.</text>
</comment>
<proteinExistence type="predicted"/>
<reference evidence="3" key="1">
    <citation type="submission" date="2012-11" db="EMBL/GenBank/DDBJ databases">
        <authorList>
            <person name="Lucero-Rivera Y.E."/>
            <person name="Tovar-Ramirez D."/>
        </authorList>
    </citation>
    <scope>NUCLEOTIDE SEQUENCE [LARGE SCALE GENOMIC DNA]</scope>
    <source>
        <strain evidence="3">Araruama</strain>
    </source>
</reference>
<dbReference type="EMBL" id="ATBP01000600">
    <property type="protein sequence ID" value="ETR69621.1"/>
    <property type="molecule type" value="Genomic_DNA"/>
</dbReference>
<name>A0A1V1P483_9BACT</name>
<feature type="domain" description="Bacterial repeat" evidence="1">
    <location>
        <begin position="783"/>
        <end position="823"/>
    </location>
</feature>